<reference evidence="6" key="1">
    <citation type="journal article" date="2014" name="Genome Announc.">
        <title>Draft genome sequence of Rhodosporidium toruloides CECT1137, an oleaginous yeast of biotechnological interest.</title>
        <authorList>
            <person name="Morin N."/>
            <person name="Calcas X."/>
            <person name="Devillers H."/>
            <person name="Durrens P."/>
            <person name="Sherman D.J."/>
            <person name="Nicaud J.-M."/>
            <person name="Neuveglise C."/>
        </authorList>
    </citation>
    <scope>NUCLEOTIDE SEQUENCE</scope>
    <source>
        <strain evidence="6">CECT1137</strain>
    </source>
</reference>
<sequence length="375" mass="40924">MSRRTTRSTATFASDEPLLSLDSFTRPTKRLRGQSKEQSHREGSASADSKLEEEVLETKAASKRRAKKRRKGDYADLGDDPLTDRIKEGLDVLFCGENPGIKTAELQLHYASPHNHFYKGLHAAGLTPSVLAPIASRTLPEDYNIGITNLIARPTIEASELTKEELDAAVPKLLAKVARYRPKLVAFVGMKVADTVLRYFTNLRQSGSSSSASPTPTDTKGKAKKPPPIKAQIGLQNYALAHPTSDSTGETTATYFYCLPSTSGRVAAYPYPVKMQLYATFGLEVAKLRASPPRALALPADVVYHEAEKLELPALPRAVKVESETVKVEVREEEDEVKGEVLLVKTVSVVQEDTEAGSEGVQVEETMLVKLEASS</sequence>
<feature type="compositionally biased region" description="Basic residues" evidence="4">
    <location>
        <begin position="61"/>
        <end position="71"/>
    </location>
</feature>
<dbReference type="SUPFAM" id="SSF52141">
    <property type="entry name" value="Uracil-DNA glycosylase-like"/>
    <property type="match status" value="1"/>
</dbReference>
<evidence type="ECO:0000256" key="3">
    <source>
        <dbReference type="ARBA" id="ARBA00023204"/>
    </source>
</evidence>
<dbReference type="GO" id="GO:0008263">
    <property type="term" value="F:pyrimidine-specific mismatch base pair DNA N-glycosylase activity"/>
    <property type="evidence" value="ECO:0007669"/>
    <property type="project" value="TreeGrafter"/>
</dbReference>
<accession>A0A061BNI8</accession>
<dbReference type="PANTHER" id="PTHR12159:SF9">
    <property type="entry name" value="G_T MISMATCH-SPECIFIC THYMINE DNA GLYCOSYLASE"/>
    <property type="match status" value="1"/>
</dbReference>
<dbReference type="Pfam" id="PF03167">
    <property type="entry name" value="UDG"/>
    <property type="match status" value="1"/>
</dbReference>
<evidence type="ECO:0000313" key="6">
    <source>
        <dbReference type="EMBL" id="CDR48597.1"/>
    </source>
</evidence>
<dbReference type="Gene3D" id="3.40.470.10">
    <property type="entry name" value="Uracil-DNA glycosylase-like domain"/>
    <property type="match status" value="1"/>
</dbReference>
<feature type="domain" description="Uracil-DNA glycosylase-like" evidence="5">
    <location>
        <begin position="87"/>
        <end position="221"/>
    </location>
</feature>
<dbReference type="GO" id="GO:0004844">
    <property type="term" value="F:uracil DNA N-glycosylase activity"/>
    <property type="evidence" value="ECO:0007669"/>
    <property type="project" value="TreeGrafter"/>
</dbReference>
<dbReference type="InterPro" id="IPR005122">
    <property type="entry name" value="Uracil-DNA_glycosylase-like"/>
</dbReference>
<keyword evidence="2" id="KW-0378">Hydrolase</keyword>
<dbReference type="OrthoDB" id="565731at2759"/>
<dbReference type="CDD" id="cd10028">
    <property type="entry name" value="UDG-F2_TDG_MUG"/>
    <property type="match status" value="1"/>
</dbReference>
<proteinExistence type="predicted"/>
<dbReference type="EMBL" id="LK052954">
    <property type="protein sequence ID" value="CDR48597.1"/>
    <property type="molecule type" value="Genomic_DNA"/>
</dbReference>
<evidence type="ECO:0000256" key="1">
    <source>
        <dbReference type="ARBA" id="ARBA00022763"/>
    </source>
</evidence>
<protein>
    <submittedName>
        <fullName evidence="6">RHTO0S19e00386g1_1</fullName>
    </submittedName>
</protein>
<keyword evidence="1" id="KW-0227">DNA damage</keyword>
<evidence type="ECO:0000256" key="2">
    <source>
        <dbReference type="ARBA" id="ARBA00022801"/>
    </source>
</evidence>
<feature type="region of interest" description="Disordered" evidence="4">
    <location>
        <begin position="205"/>
        <end position="228"/>
    </location>
</feature>
<name>A0A061BNI8_RHOTO</name>
<evidence type="ECO:0000259" key="5">
    <source>
        <dbReference type="Pfam" id="PF03167"/>
    </source>
</evidence>
<evidence type="ECO:0000256" key="4">
    <source>
        <dbReference type="SAM" id="MobiDB-lite"/>
    </source>
</evidence>
<keyword evidence="3" id="KW-0234">DNA repair</keyword>
<organism evidence="6">
    <name type="scientific">Rhodotorula toruloides</name>
    <name type="common">Yeast</name>
    <name type="synonym">Rhodosporidium toruloides</name>
    <dbReference type="NCBI Taxonomy" id="5286"/>
    <lineage>
        <taxon>Eukaryota</taxon>
        <taxon>Fungi</taxon>
        <taxon>Dikarya</taxon>
        <taxon>Basidiomycota</taxon>
        <taxon>Pucciniomycotina</taxon>
        <taxon>Microbotryomycetes</taxon>
        <taxon>Sporidiobolales</taxon>
        <taxon>Sporidiobolaceae</taxon>
        <taxon>Rhodotorula</taxon>
    </lineage>
</organism>
<dbReference type="AlphaFoldDB" id="A0A061BNI8"/>
<dbReference type="GO" id="GO:0006285">
    <property type="term" value="P:base-excision repair, AP site formation"/>
    <property type="evidence" value="ECO:0007669"/>
    <property type="project" value="InterPro"/>
</dbReference>
<dbReference type="PANTHER" id="PTHR12159">
    <property type="entry name" value="G/T AND G/U MISMATCH-SPECIFIC DNA GLYCOSYLASE"/>
    <property type="match status" value="1"/>
</dbReference>
<dbReference type="InterPro" id="IPR036895">
    <property type="entry name" value="Uracil-DNA_glycosylase-like_sf"/>
</dbReference>
<feature type="compositionally biased region" description="Basic and acidic residues" evidence="4">
    <location>
        <begin position="34"/>
        <end position="57"/>
    </location>
</feature>
<gene>
    <name evidence="6" type="ORF">RHTO0S_19e00386g</name>
</gene>
<feature type="region of interest" description="Disordered" evidence="4">
    <location>
        <begin position="1"/>
        <end position="80"/>
    </location>
</feature>
<dbReference type="InterPro" id="IPR015637">
    <property type="entry name" value="MUG/TDG"/>
</dbReference>